<dbReference type="Pfam" id="PF04266">
    <property type="entry name" value="ASCH"/>
    <property type="match status" value="1"/>
</dbReference>
<dbReference type="STRING" id="591019.Shell_1486"/>
<keyword evidence="3" id="KW-1185">Reference proteome</keyword>
<evidence type="ECO:0000313" key="2">
    <source>
        <dbReference type="EMBL" id="ADI32574.1"/>
    </source>
</evidence>
<evidence type="ECO:0000313" key="3">
    <source>
        <dbReference type="Proteomes" id="UP000002573"/>
    </source>
</evidence>
<dbReference type="GeneID" id="9234777"/>
<dbReference type="InterPro" id="IPR015947">
    <property type="entry name" value="PUA-like_sf"/>
</dbReference>
<dbReference type="EMBL" id="CP002051">
    <property type="protein sequence ID" value="ADI32574.1"/>
    <property type="molecule type" value="Genomic_DNA"/>
</dbReference>
<dbReference type="KEGG" id="shc:Shell_1486"/>
<protein>
    <recommendedName>
        <fullName evidence="1">ASCH domain-containing protein</fullName>
    </recommendedName>
</protein>
<dbReference type="AlphaFoldDB" id="D7D9X8"/>
<reference evidence="2 3" key="2">
    <citation type="journal article" date="2011" name="Stand. Genomic Sci.">
        <title>Complete genome sequence of Staphylothermus hellenicus P8.</title>
        <authorList>
            <person name="Anderson I."/>
            <person name="Wirth R."/>
            <person name="Lucas S."/>
            <person name="Copeland A."/>
            <person name="Lapidus A."/>
            <person name="Cheng J.F."/>
            <person name="Goodwin L."/>
            <person name="Pitluck S."/>
            <person name="Davenport K."/>
            <person name="Detter J.C."/>
            <person name="Han C."/>
            <person name="Tapia R."/>
            <person name="Land M."/>
            <person name="Hauser L."/>
            <person name="Pati A."/>
            <person name="Mikhailova N."/>
            <person name="Woyke T."/>
            <person name="Klenk H.P."/>
            <person name="Kyrpides N."/>
            <person name="Ivanova N."/>
        </authorList>
    </citation>
    <scope>NUCLEOTIDE SEQUENCE [LARGE SCALE GENOMIC DNA]</scope>
    <source>
        <strain evidence="3">DSM 12710 / JCM 10830 / BK20S6-10-b1 / P8</strain>
    </source>
</reference>
<dbReference type="InterPro" id="IPR007374">
    <property type="entry name" value="ASCH_domain"/>
</dbReference>
<dbReference type="SUPFAM" id="SSF88697">
    <property type="entry name" value="PUA domain-like"/>
    <property type="match status" value="1"/>
</dbReference>
<feature type="domain" description="ASCH" evidence="1">
    <location>
        <begin position="14"/>
        <end position="112"/>
    </location>
</feature>
<proteinExistence type="predicted"/>
<organism evidence="2 3">
    <name type="scientific">Staphylothermus hellenicus (strain DSM 12710 / JCM 10830 / BK20S6-10-b1 / P8)</name>
    <dbReference type="NCBI Taxonomy" id="591019"/>
    <lineage>
        <taxon>Archaea</taxon>
        <taxon>Thermoproteota</taxon>
        <taxon>Thermoprotei</taxon>
        <taxon>Desulfurococcales</taxon>
        <taxon>Desulfurococcaceae</taxon>
        <taxon>Staphylothermus</taxon>
    </lineage>
</organism>
<dbReference type="PANTHER" id="PTHR42250:SF1">
    <property type="entry name" value="ASCH DOMAIN-CONTAINING PROTEIN"/>
    <property type="match status" value="1"/>
</dbReference>
<evidence type="ECO:0000259" key="1">
    <source>
        <dbReference type="SMART" id="SM01022"/>
    </source>
</evidence>
<sequence length="201" mass="23229">MTTRESRKFIGRHLMVKGKYINGILSGRKKATIRRGIVKPRYKEIIVHGAGRPIAKIYVERVYYKRLHELTDEDAVKDGFSSREELVNELKKVYPGIKDDEWVTIIEFKVIQRLDHLETEDPYLGLAPADIARIALRYLEDELGGKDKEILLDLTRTGSIRSTAVRLFGTLNKRYIVRKVLRKTLNKLIEKGIIRVGRGNK</sequence>
<dbReference type="Gene3D" id="2.30.130.30">
    <property type="entry name" value="Hypothetical protein"/>
    <property type="match status" value="1"/>
</dbReference>
<accession>D7D9X8</accession>
<dbReference type="CDD" id="cd06552">
    <property type="entry name" value="ASCH_yqfb_like"/>
    <property type="match status" value="1"/>
</dbReference>
<gene>
    <name evidence="2" type="ordered locus">Shell_1486</name>
</gene>
<dbReference type="eggNOG" id="arCOG00398">
    <property type="taxonomic scope" value="Archaea"/>
</dbReference>
<reference evidence="3" key="1">
    <citation type="submission" date="2010-05" db="EMBL/GenBank/DDBJ databases">
        <title>Complete sequence of Staphylothermus hellenicus DSM 12710.</title>
        <authorList>
            <consortium name="US DOE Joint Genome Institute"/>
            <person name="Lucas S."/>
            <person name="Copeland A."/>
            <person name="Lapidus A."/>
            <person name="Cheng J.-F."/>
            <person name="Bruce D."/>
            <person name="Goodwin L."/>
            <person name="Pitluck S."/>
            <person name="Davenport K."/>
            <person name="Detter J.C."/>
            <person name="Han C."/>
            <person name="Tapia R."/>
            <person name="Larimer F."/>
            <person name="Land M."/>
            <person name="Hauser L."/>
            <person name="Kyrpides N."/>
            <person name="Mikhailova N."/>
            <person name="Anderson I.J."/>
            <person name="Woyke T."/>
        </authorList>
    </citation>
    <scope>NUCLEOTIDE SEQUENCE [LARGE SCALE GENOMIC DNA]</scope>
    <source>
        <strain evidence="3">DSM 12710 / JCM 10830 / BK20S6-10-b1 / P8</strain>
    </source>
</reference>
<dbReference type="SMART" id="SM01022">
    <property type="entry name" value="ASCH"/>
    <property type="match status" value="1"/>
</dbReference>
<dbReference type="Proteomes" id="UP000002573">
    <property type="component" value="Chromosome"/>
</dbReference>
<name>D7D9X8_STAHD</name>
<dbReference type="PANTHER" id="PTHR42250">
    <property type="entry name" value="ASCH DOMAIN-CONTAINING PROTEIN"/>
    <property type="match status" value="1"/>
</dbReference>
<dbReference type="HOGENOM" id="CLU_117042_0_0_2"/>
<dbReference type="RefSeq" id="WP_013143772.1">
    <property type="nucleotide sequence ID" value="NC_014205.1"/>
</dbReference>